<reference evidence="2" key="1">
    <citation type="journal article" date="2019" name="bioRxiv">
        <title>The Genome of the Zebra Mussel, Dreissena polymorpha: A Resource for Invasive Species Research.</title>
        <authorList>
            <person name="McCartney M.A."/>
            <person name="Auch B."/>
            <person name="Kono T."/>
            <person name="Mallez S."/>
            <person name="Zhang Y."/>
            <person name="Obille A."/>
            <person name="Becker A."/>
            <person name="Abrahante J.E."/>
            <person name="Garbe J."/>
            <person name="Badalamenti J.P."/>
            <person name="Herman A."/>
            <person name="Mangelson H."/>
            <person name="Liachko I."/>
            <person name="Sullivan S."/>
            <person name="Sone E.D."/>
            <person name="Koren S."/>
            <person name="Silverstein K.A.T."/>
            <person name="Beckman K.B."/>
            <person name="Gohl D.M."/>
        </authorList>
    </citation>
    <scope>NUCLEOTIDE SEQUENCE</scope>
    <source>
        <strain evidence="2">Duluth1</strain>
        <tissue evidence="2">Whole animal</tissue>
    </source>
</reference>
<evidence type="ECO:0000313" key="2">
    <source>
        <dbReference type="EMBL" id="KAH3832146.1"/>
    </source>
</evidence>
<dbReference type="AlphaFoldDB" id="A0A9D4K1U8"/>
<proteinExistence type="predicted"/>
<gene>
    <name evidence="2" type="ORF">DPMN_105423</name>
</gene>
<accession>A0A9D4K1U8</accession>
<dbReference type="Proteomes" id="UP000828390">
    <property type="component" value="Unassembled WGS sequence"/>
</dbReference>
<reference evidence="2" key="2">
    <citation type="submission" date="2020-11" db="EMBL/GenBank/DDBJ databases">
        <authorList>
            <person name="McCartney M.A."/>
            <person name="Auch B."/>
            <person name="Kono T."/>
            <person name="Mallez S."/>
            <person name="Becker A."/>
            <person name="Gohl D.M."/>
            <person name="Silverstein K.A.T."/>
            <person name="Koren S."/>
            <person name="Bechman K.B."/>
            <person name="Herman A."/>
            <person name="Abrahante J.E."/>
            <person name="Garbe J."/>
        </authorList>
    </citation>
    <scope>NUCLEOTIDE SEQUENCE</scope>
    <source>
        <strain evidence="2">Duluth1</strain>
        <tissue evidence="2">Whole animal</tissue>
    </source>
</reference>
<dbReference type="EMBL" id="JAIWYP010000004">
    <property type="protein sequence ID" value="KAH3832146.1"/>
    <property type="molecule type" value="Genomic_DNA"/>
</dbReference>
<organism evidence="2 3">
    <name type="scientific">Dreissena polymorpha</name>
    <name type="common">Zebra mussel</name>
    <name type="synonym">Mytilus polymorpha</name>
    <dbReference type="NCBI Taxonomy" id="45954"/>
    <lineage>
        <taxon>Eukaryota</taxon>
        <taxon>Metazoa</taxon>
        <taxon>Spiralia</taxon>
        <taxon>Lophotrochozoa</taxon>
        <taxon>Mollusca</taxon>
        <taxon>Bivalvia</taxon>
        <taxon>Autobranchia</taxon>
        <taxon>Heteroconchia</taxon>
        <taxon>Euheterodonta</taxon>
        <taxon>Imparidentia</taxon>
        <taxon>Neoheterodontei</taxon>
        <taxon>Myida</taxon>
        <taxon>Dreissenoidea</taxon>
        <taxon>Dreissenidae</taxon>
        <taxon>Dreissena</taxon>
    </lineage>
</organism>
<name>A0A9D4K1U8_DREPO</name>
<evidence type="ECO:0000313" key="3">
    <source>
        <dbReference type="Proteomes" id="UP000828390"/>
    </source>
</evidence>
<protein>
    <submittedName>
        <fullName evidence="2">Uncharacterized protein</fullName>
    </submittedName>
</protein>
<comment type="caution">
    <text evidence="2">The sequence shown here is derived from an EMBL/GenBank/DDBJ whole genome shotgun (WGS) entry which is preliminary data.</text>
</comment>
<feature type="region of interest" description="Disordered" evidence="1">
    <location>
        <begin position="1"/>
        <end position="20"/>
    </location>
</feature>
<keyword evidence="3" id="KW-1185">Reference proteome</keyword>
<sequence length="55" mass="5980">MSRWSQGPPGQPPVSGTTPSLVQYRCDLSVPEPVCPRLQLAREMLTAGNSNIINE</sequence>
<evidence type="ECO:0000256" key="1">
    <source>
        <dbReference type="SAM" id="MobiDB-lite"/>
    </source>
</evidence>